<organism evidence="2 3">
    <name type="scientific">Bowmanella denitrificans</name>
    <dbReference type="NCBI Taxonomy" id="366582"/>
    <lineage>
        <taxon>Bacteria</taxon>
        <taxon>Pseudomonadati</taxon>
        <taxon>Pseudomonadota</taxon>
        <taxon>Gammaproteobacteria</taxon>
        <taxon>Alteromonadales</taxon>
        <taxon>Alteromonadaceae</taxon>
        <taxon>Bowmanella</taxon>
    </lineage>
</organism>
<dbReference type="Pfam" id="PF07238">
    <property type="entry name" value="PilZ"/>
    <property type="match status" value="1"/>
</dbReference>
<reference evidence="2 3" key="1">
    <citation type="journal article" date="2019" name="Int. J. Syst. Evol. Microbiol.">
        <title>The Global Catalogue of Microorganisms (GCM) 10K type strain sequencing project: providing services to taxonomists for standard genome sequencing and annotation.</title>
        <authorList>
            <consortium name="The Broad Institute Genomics Platform"/>
            <consortium name="The Broad Institute Genome Sequencing Center for Infectious Disease"/>
            <person name="Wu L."/>
            <person name="Ma J."/>
        </authorList>
    </citation>
    <scope>NUCLEOTIDE SEQUENCE [LARGE SCALE GENOMIC DNA]</scope>
    <source>
        <strain evidence="2 3">JCM 13378</strain>
    </source>
</reference>
<dbReference type="Gene3D" id="2.40.10.220">
    <property type="entry name" value="predicted glycosyltransferase like domains"/>
    <property type="match status" value="1"/>
</dbReference>
<comment type="caution">
    <text evidence="2">The sequence shown here is derived from an EMBL/GenBank/DDBJ whole genome shotgun (WGS) entry which is preliminary data.</text>
</comment>
<dbReference type="Proteomes" id="UP001501757">
    <property type="component" value="Unassembled WGS sequence"/>
</dbReference>
<feature type="domain" description="PilZ" evidence="1">
    <location>
        <begin position="8"/>
        <end position="101"/>
    </location>
</feature>
<evidence type="ECO:0000313" key="2">
    <source>
        <dbReference type="EMBL" id="GAA0346719.1"/>
    </source>
</evidence>
<dbReference type="EMBL" id="BAAAEI010000006">
    <property type="protein sequence ID" value="GAA0346719.1"/>
    <property type="molecule type" value="Genomic_DNA"/>
</dbReference>
<gene>
    <name evidence="2" type="ORF">GCM10009092_08970</name>
</gene>
<sequence>MVMLGYDDKRDFFRMMVNTACELKLTDDESSRSLSAICKDLSATGMSFEVEESIEPGTMVQALLESSNSQIPSLNAKARVVRCTASSDSSYMVGVEIIEMS</sequence>
<proteinExistence type="predicted"/>
<evidence type="ECO:0000313" key="3">
    <source>
        <dbReference type="Proteomes" id="UP001501757"/>
    </source>
</evidence>
<accession>A0ABN0WU01</accession>
<name>A0ABN0WU01_9ALTE</name>
<dbReference type="SUPFAM" id="SSF141371">
    <property type="entry name" value="PilZ domain-like"/>
    <property type="match status" value="1"/>
</dbReference>
<evidence type="ECO:0000259" key="1">
    <source>
        <dbReference type="Pfam" id="PF07238"/>
    </source>
</evidence>
<keyword evidence="3" id="KW-1185">Reference proteome</keyword>
<dbReference type="InterPro" id="IPR009875">
    <property type="entry name" value="PilZ_domain"/>
</dbReference>
<protein>
    <submittedName>
        <fullName evidence="2">PilZ domain-containing protein</fullName>
    </submittedName>
</protein>